<reference evidence="1" key="1">
    <citation type="submission" date="2020-09" db="EMBL/GenBank/DDBJ databases">
        <title>New species isolated from human feces.</title>
        <authorList>
            <person name="Kitahara M."/>
            <person name="Shigeno Y."/>
            <person name="Shime M."/>
            <person name="Matsumoto Y."/>
            <person name="Nakamura S."/>
            <person name="Motooka D."/>
            <person name="Fukuoka S."/>
            <person name="Nishikawa H."/>
            <person name="Benno Y."/>
        </authorList>
    </citation>
    <scope>NUCLEOTIDE SEQUENCE</scope>
    <source>
        <strain evidence="1">MM59</strain>
    </source>
</reference>
<dbReference type="CDD" id="cd05403">
    <property type="entry name" value="NT_KNTase_like"/>
    <property type="match status" value="1"/>
</dbReference>
<evidence type="ECO:0000313" key="2">
    <source>
        <dbReference type="Proteomes" id="UP000679848"/>
    </source>
</evidence>
<gene>
    <name evidence="1" type="ORF">MM59RIKEN_00570</name>
</gene>
<organism evidence="1 2">
    <name type="scientific">Pusillibacter faecalis</name>
    <dbReference type="NCBI Taxonomy" id="2714358"/>
    <lineage>
        <taxon>Bacteria</taxon>
        <taxon>Bacillati</taxon>
        <taxon>Bacillota</taxon>
        <taxon>Clostridia</taxon>
        <taxon>Eubacteriales</taxon>
        <taxon>Oscillospiraceae</taxon>
        <taxon>Pusillibacter</taxon>
    </lineage>
</organism>
<evidence type="ECO:0000313" key="1">
    <source>
        <dbReference type="EMBL" id="BCK82738.1"/>
    </source>
</evidence>
<dbReference type="InterPro" id="IPR043519">
    <property type="entry name" value="NT_sf"/>
</dbReference>
<accession>A0A810Q338</accession>
<dbReference type="Proteomes" id="UP000679848">
    <property type="component" value="Chromosome"/>
</dbReference>
<dbReference type="Gene3D" id="3.30.460.10">
    <property type="entry name" value="Beta Polymerase, domain 2"/>
    <property type="match status" value="1"/>
</dbReference>
<dbReference type="RefSeq" id="WP_187028996.1">
    <property type="nucleotide sequence ID" value="NZ_AP023420.1"/>
</dbReference>
<dbReference type="AlphaFoldDB" id="A0A810Q338"/>
<name>A0A810Q338_9FIRM</name>
<dbReference type="KEGG" id="pfaa:MM59RIKEN_00570"/>
<proteinExistence type="predicted"/>
<dbReference type="EMBL" id="AP023420">
    <property type="protein sequence ID" value="BCK82738.1"/>
    <property type="molecule type" value="Genomic_DNA"/>
</dbReference>
<keyword evidence="2" id="KW-1185">Reference proteome</keyword>
<protein>
    <recommendedName>
        <fullName evidence="3">Nucleotidyltransferase domain-containing protein</fullName>
    </recommendedName>
</protein>
<dbReference type="SUPFAM" id="SSF81301">
    <property type="entry name" value="Nucleotidyltransferase"/>
    <property type="match status" value="1"/>
</dbReference>
<sequence length="228" mass="25339">MRDFEAWLRQYRAAVEEVFGERIVCIGLQGSRGRGEAGTASDIDMVLILDDVSAEDLLSYRAAVKSLPERELLCGFVSGRVELEHWNPGELFQFYHDTRPLAGDLEFLRPMAGQEAAALAVRDGACALYHGCAHNLLHGRSREALGELYKAAGFTLRAKYFVETKTYLARQSDLLSGLRGEDHDLLMEGIALRSCPNLDDREFDRLSGKLVEWAGALLATCVSKKFPV</sequence>
<evidence type="ECO:0008006" key="3">
    <source>
        <dbReference type="Google" id="ProtNLM"/>
    </source>
</evidence>